<evidence type="ECO:0000313" key="1">
    <source>
        <dbReference type="EMBL" id="EYC44371.1"/>
    </source>
</evidence>
<comment type="caution">
    <text evidence="1">The sequence shown here is derived from an EMBL/GenBank/DDBJ whole genome shotgun (WGS) entry which is preliminary data.</text>
</comment>
<dbReference type="AlphaFoldDB" id="A0A016WXP5"/>
<proteinExistence type="predicted"/>
<accession>A0A016WXP5</accession>
<organism evidence="1 2">
    <name type="scientific">Ancylostoma ceylanicum</name>
    <dbReference type="NCBI Taxonomy" id="53326"/>
    <lineage>
        <taxon>Eukaryota</taxon>
        <taxon>Metazoa</taxon>
        <taxon>Ecdysozoa</taxon>
        <taxon>Nematoda</taxon>
        <taxon>Chromadorea</taxon>
        <taxon>Rhabditida</taxon>
        <taxon>Rhabditina</taxon>
        <taxon>Rhabditomorpha</taxon>
        <taxon>Strongyloidea</taxon>
        <taxon>Ancylostomatidae</taxon>
        <taxon>Ancylostomatinae</taxon>
        <taxon>Ancylostoma</taxon>
    </lineage>
</organism>
<name>A0A016WXP5_9BILA</name>
<dbReference type="EMBL" id="JARK01000063">
    <property type="protein sequence ID" value="EYC44371.1"/>
    <property type="molecule type" value="Genomic_DNA"/>
</dbReference>
<reference evidence="2" key="1">
    <citation type="journal article" date="2015" name="Nat. Genet.">
        <title>The genome and transcriptome of the zoonotic hookworm Ancylostoma ceylanicum identify infection-specific gene families.</title>
        <authorList>
            <person name="Schwarz E.M."/>
            <person name="Hu Y."/>
            <person name="Antoshechkin I."/>
            <person name="Miller M.M."/>
            <person name="Sternberg P.W."/>
            <person name="Aroian R.V."/>
        </authorList>
    </citation>
    <scope>NUCLEOTIDE SEQUENCE</scope>
    <source>
        <strain evidence="2">HY135</strain>
    </source>
</reference>
<keyword evidence="2" id="KW-1185">Reference proteome</keyword>
<evidence type="ECO:0000313" key="2">
    <source>
        <dbReference type="Proteomes" id="UP000024635"/>
    </source>
</evidence>
<protein>
    <submittedName>
        <fullName evidence="1">Uncharacterized protein</fullName>
    </submittedName>
</protein>
<gene>
    <name evidence="1" type="primary">Acey_s0463.g1910</name>
    <name evidence="1" type="ORF">Y032_0463g1910</name>
</gene>
<dbReference type="Proteomes" id="UP000024635">
    <property type="component" value="Unassembled WGS sequence"/>
</dbReference>
<sequence>MTLILIPMFAAYSQNFYAVYTCPRYGPVLKKQIAWLMACGSKEGEGAAAQTTLSTSSKIATISTPNVSV</sequence>